<protein>
    <submittedName>
        <fullName evidence="1">Uncharacterized protein</fullName>
    </submittedName>
</protein>
<evidence type="ECO:0000313" key="1">
    <source>
        <dbReference type="EMBL" id="KKN85969.1"/>
    </source>
</evidence>
<sequence length="60" mass="6248">MSSTANNTTKETNMNNTCPTHGNTLILSMSGGGVCLFCNHNNSVPSPQLEAPQLTPKSGV</sequence>
<gene>
    <name evidence="1" type="ORF">LCGC14_0273810</name>
</gene>
<dbReference type="EMBL" id="LAZR01000153">
    <property type="protein sequence ID" value="KKN85969.1"/>
    <property type="molecule type" value="Genomic_DNA"/>
</dbReference>
<dbReference type="AlphaFoldDB" id="A0A0F9U337"/>
<comment type="caution">
    <text evidence="1">The sequence shown here is derived from an EMBL/GenBank/DDBJ whole genome shotgun (WGS) entry which is preliminary data.</text>
</comment>
<organism evidence="1">
    <name type="scientific">marine sediment metagenome</name>
    <dbReference type="NCBI Taxonomy" id="412755"/>
    <lineage>
        <taxon>unclassified sequences</taxon>
        <taxon>metagenomes</taxon>
        <taxon>ecological metagenomes</taxon>
    </lineage>
</organism>
<accession>A0A0F9U337</accession>
<proteinExistence type="predicted"/>
<reference evidence="1" key="1">
    <citation type="journal article" date="2015" name="Nature">
        <title>Complex archaea that bridge the gap between prokaryotes and eukaryotes.</title>
        <authorList>
            <person name="Spang A."/>
            <person name="Saw J.H."/>
            <person name="Jorgensen S.L."/>
            <person name="Zaremba-Niedzwiedzka K."/>
            <person name="Martijn J."/>
            <person name="Lind A.E."/>
            <person name="van Eijk R."/>
            <person name="Schleper C."/>
            <person name="Guy L."/>
            <person name="Ettema T.J."/>
        </authorList>
    </citation>
    <scope>NUCLEOTIDE SEQUENCE</scope>
</reference>
<name>A0A0F9U337_9ZZZZ</name>